<dbReference type="InterPro" id="IPR024079">
    <property type="entry name" value="MetalloPept_cat_dom_sf"/>
</dbReference>
<evidence type="ECO:0000256" key="2">
    <source>
        <dbReference type="ARBA" id="ARBA00007357"/>
    </source>
</evidence>
<evidence type="ECO:0000256" key="6">
    <source>
        <dbReference type="ARBA" id="ARBA00022833"/>
    </source>
</evidence>
<evidence type="ECO:0000256" key="3">
    <source>
        <dbReference type="ARBA" id="ARBA00022670"/>
    </source>
</evidence>
<dbReference type="GO" id="GO:0005886">
    <property type="term" value="C:plasma membrane"/>
    <property type="evidence" value="ECO:0007669"/>
    <property type="project" value="TreeGrafter"/>
</dbReference>
<sequence length="683" mass="77566">MKPLLLKSALAVALTATTINVWAAQAIQSAQTQKISGIDQQYIDQNGSANNDFYDYVNGKWLKQTEIPADKARWGAFNELHELSTNQLHRIVEDLTAQKWAVGSVEQKIASLYASFMDEKAIEAKGIQPLQPELARVDALQSKKGFAQLMGHFSRIGVRTPFDISIGQDMKRSDVMIAGLVQRRLGLPDRDYYLKDDQKFVETRAKYLKHIERMLQLSGDQQAAQHAKEILTLETELAKIQWSNVQNRDLSKRYNIYKTKDLKKLTSTFDWNTYLSSVGVKDKIQTIQVNQLSYFQSLDPVIDRTPLNVWKAYFKWNLISSFAPYLNKAFVDESFAFYGKTLRDVAEQEVRWKRGVQTVNGVLGDGLGKIYVEKHFSADKKQRMDALVQNLIQAYDQSISQLDWMSPETKVQAKKKLSSLSIKVGYPKKWRDYSALDIKDGDLIGNVIRASEFEHQDDLDKLGKPVDRDEWFMTPQTVNAYYNPSSNEIVFPAAILQPPFFNIDADDAVNYGGIGSVIGHEISHGFDDQGSQFDELGNMRNWWTAQDHKRFKAKTQALVAQYNAYEPIAGYHVNGELTLGENIADNSGLSIAYKAYQISLAGKPAPVIEGRTGEQRFYMGWAQVWRAKTREAQAIVYLKTDPHSPDKVRANGALVNQAPFYDAFKIKEGDKMYLAPEKRVSIW</sequence>
<keyword evidence="4" id="KW-0479">Metal-binding</keyword>
<keyword evidence="3" id="KW-0645">Protease</keyword>
<dbReference type="PROSITE" id="PS51885">
    <property type="entry name" value="NEPRILYSIN"/>
    <property type="match status" value="1"/>
</dbReference>
<dbReference type="PANTHER" id="PTHR11733">
    <property type="entry name" value="ZINC METALLOPROTEASE FAMILY M13 NEPRILYSIN-RELATED"/>
    <property type="match status" value="1"/>
</dbReference>
<dbReference type="InterPro" id="IPR008753">
    <property type="entry name" value="Peptidase_M13_N"/>
</dbReference>
<feature type="chain" id="PRO_5042541817" evidence="8">
    <location>
        <begin position="24"/>
        <end position="683"/>
    </location>
</feature>
<dbReference type="RefSeq" id="WP_272654820.1">
    <property type="nucleotide sequence ID" value="NZ_CP085083.1"/>
</dbReference>
<dbReference type="InterPro" id="IPR000718">
    <property type="entry name" value="Peptidase_M13"/>
</dbReference>
<evidence type="ECO:0000256" key="7">
    <source>
        <dbReference type="ARBA" id="ARBA00023049"/>
    </source>
</evidence>
<dbReference type="GO" id="GO:0016485">
    <property type="term" value="P:protein processing"/>
    <property type="evidence" value="ECO:0007669"/>
    <property type="project" value="TreeGrafter"/>
</dbReference>
<dbReference type="AlphaFoldDB" id="A0AAJ6NHL7"/>
<dbReference type="PRINTS" id="PR00786">
    <property type="entry name" value="NEPRILYSIN"/>
</dbReference>
<dbReference type="KEGG" id="aviv:LF296_14910"/>
<evidence type="ECO:0000313" key="12">
    <source>
        <dbReference type="Proteomes" id="UP001199528"/>
    </source>
</evidence>
<dbReference type="Proteomes" id="UP001199528">
    <property type="component" value="Chromosome"/>
</dbReference>
<evidence type="ECO:0000256" key="1">
    <source>
        <dbReference type="ARBA" id="ARBA00001947"/>
    </source>
</evidence>
<keyword evidence="5" id="KW-0378">Hydrolase</keyword>
<dbReference type="CDD" id="cd08662">
    <property type="entry name" value="M13"/>
    <property type="match status" value="1"/>
</dbReference>
<evidence type="ECO:0000256" key="8">
    <source>
        <dbReference type="SAM" id="SignalP"/>
    </source>
</evidence>
<gene>
    <name evidence="11" type="ORF">LF296_14910</name>
</gene>
<reference evidence="11" key="2">
    <citation type="submission" date="2023-02" db="EMBL/GenBank/DDBJ databases">
        <authorList>
            <person name="Huang Y."/>
            <person name="Zhang Y."/>
            <person name="Zhang T."/>
            <person name="Wang J."/>
        </authorList>
    </citation>
    <scope>NUCLEOTIDE SEQUENCE</scope>
    <source>
        <strain evidence="11">KJ-1</strain>
    </source>
</reference>
<keyword evidence="7" id="KW-0482">Metalloprotease</keyword>
<comment type="similarity">
    <text evidence="2">Belongs to the peptidase M13 family.</text>
</comment>
<evidence type="ECO:0000259" key="9">
    <source>
        <dbReference type="Pfam" id="PF01431"/>
    </source>
</evidence>
<evidence type="ECO:0000256" key="5">
    <source>
        <dbReference type="ARBA" id="ARBA00022801"/>
    </source>
</evidence>
<evidence type="ECO:0000256" key="4">
    <source>
        <dbReference type="ARBA" id="ARBA00022723"/>
    </source>
</evidence>
<name>A0AAJ6NHL7_9GAMM</name>
<dbReference type="PANTHER" id="PTHR11733:SF167">
    <property type="entry name" value="FI17812P1-RELATED"/>
    <property type="match status" value="1"/>
</dbReference>
<keyword evidence="8" id="KW-0732">Signal</keyword>
<dbReference type="InterPro" id="IPR018497">
    <property type="entry name" value="Peptidase_M13_C"/>
</dbReference>
<feature type="domain" description="Peptidase M13 C-terminal" evidence="9">
    <location>
        <begin position="479"/>
        <end position="680"/>
    </location>
</feature>
<dbReference type="Pfam" id="PF05649">
    <property type="entry name" value="Peptidase_M13_N"/>
    <property type="match status" value="1"/>
</dbReference>
<dbReference type="GO" id="GO:0004222">
    <property type="term" value="F:metalloendopeptidase activity"/>
    <property type="evidence" value="ECO:0007669"/>
    <property type="project" value="InterPro"/>
</dbReference>
<reference evidence="11" key="1">
    <citation type="journal article" date="2022" name="Front Environ Sci">
        <title>Complete genome sequence analysis of a novel alkane-degrading bacterial strain, Acinetobacter vivianii KJ-1, and its diesel degradation ability.</title>
        <authorList>
            <person name="Zhang Y."/>
            <person name="Song F."/>
            <person name="Wang J."/>
            <person name="Zhao Q."/>
            <person name="Zheng L."/>
            <person name="Wang Z."/>
            <person name="Zhang X."/>
            <person name="Gao Y."/>
            <person name="Chen G."/>
            <person name="Huang Y."/>
        </authorList>
    </citation>
    <scope>NUCLEOTIDE SEQUENCE</scope>
    <source>
        <strain evidence="11">KJ-1</strain>
    </source>
</reference>
<dbReference type="InterPro" id="IPR042089">
    <property type="entry name" value="Peptidase_M13_dom_2"/>
</dbReference>
<feature type="domain" description="Peptidase M13 N-terminal" evidence="10">
    <location>
        <begin position="51"/>
        <end position="427"/>
    </location>
</feature>
<dbReference type="Gene3D" id="3.40.390.10">
    <property type="entry name" value="Collagenase (Catalytic Domain)"/>
    <property type="match status" value="1"/>
</dbReference>
<dbReference type="Pfam" id="PF01431">
    <property type="entry name" value="Peptidase_M13"/>
    <property type="match status" value="1"/>
</dbReference>
<dbReference type="Gene3D" id="1.10.1380.10">
    <property type="entry name" value="Neutral endopeptidase , domain2"/>
    <property type="match status" value="1"/>
</dbReference>
<protein>
    <submittedName>
        <fullName evidence="11">M13 family metallopeptidase</fullName>
    </submittedName>
</protein>
<dbReference type="EMBL" id="CP085083">
    <property type="protein sequence ID" value="WDZ50593.1"/>
    <property type="molecule type" value="Genomic_DNA"/>
</dbReference>
<evidence type="ECO:0000259" key="10">
    <source>
        <dbReference type="Pfam" id="PF05649"/>
    </source>
</evidence>
<dbReference type="GO" id="GO:0046872">
    <property type="term" value="F:metal ion binding"/>
    <property type="evidence" value="ECO:0007669"/>
    <property type="project" value="UniProtKB-KW"/>
</dbReference>
<organism evidence="11 12">
    <name type="scientific">Acinetobacter vivianii</name>
    <dbReference type="NCBI Taxonomy" id="1776742"/>
    <lineage>
        <taxon>Bacteria</taxon>
        <taxon>Pseudomonadati</taxon>
        <taxon>Pseudomonadota</taxon>
        <taxon>Gammaproteobacteria</taxon>
        <taxon>Moraxellales</taxon>
        <taxon>Moraxellaceae</taxon>
        <taxon>Acinetobacter</taxon>
    </lineage>
</organism>
<proteinExistence type="inferred from homology"/>
<dbReference type="SUPFAM" id="SSF55486">
    <property type="entry name" value="Metalloproteases ('zincins'), catalytic domain"/>
    <property type="match status" value="1"/>
</dbReference>
<feature type="signal peptide" evidence="8">
    <location>
        <begin position="1"/>
        <end position="23"/>
    </location>
</feature>
<keyword evidence="6" id="KW-0862">Zinc</keyword>
<comment type="cofactor">
    <cofactor evidence="1">
        <name>Zn(2+)</name>
        <dbReference type="ChEBI" id="CHEBI:29105"/>
    </cofactor>
</comment>
<accession>A0AAJ6NHL7</accession>
<evidence type="ECO:0000313" key="11">
    <source>
        <dbReference type="EMBL" id="WDZ50593.1"/>
    </source>
</evidence>